<dbReference type="Pfam" id="PF14253">
    <property type="entry name" value="AbiH"/>
    <property type="match status" value="1"/>
</dbReference>
<evidence type="ECO:0000313" key="1">
    <source>
        <dbReference type="EMBL" id="RYJ45429.1"/>
    </source>
</evidence>
<dbReference type="InterPro" id="IPR025935">
    <property type="entry name" value="AbiH"/>
</dbReference>
<dbReference type="OrthoDB" id="5903604at2"/>
<gene>
    <name evidence="1" type="ORF">NU09_0021</name>
</gene>
<accession>A0A444WHT6</accession>
<keyword evidence="2" id="KW-1185">Reference proteome</keyword>
<reference evidence="1 2" key="1">
    <citation type="submission" date="2014-12" db="EMBL/GenBank/DDBJ databases">
        <title>Genome sequence of Flavobacterium beibuense RSKm HC5.</title>
        <authorList>
            <person name="Kim J.F."/>
            <person name="Song J.Y."/>
            <person name="Kwak M.-J."/>
            <person name="Lee S.-W."/>
        </authorList>
    </citation>
    <scope>NUCLEOTIDE SEQUENCE [LARGE SCALE GENOMIC DNA]</scope>
    <source>
        <strain evidence="1 2">RSKm HC5</strain>
    </source>
</reference>
<dbReference type="RefSeq" id="WP_129749218.1">
    <property type="nucleotide sequence ID" value="NZ_JUIW01000001.1"/>
</dbReference>
<evidence type="ECO:0000313" key="2">
    <source>
        <dbReference type="Proteomes" id="UP000289775"/>
    </source>
</evidence>
<dbReference type="AlphaFoldDB" id="A0A444WHT6"/>
<sequence>MKLFILGNGFDIGHGIDCKYSDFGNYLEANREDVLEAMQKFYYTGSDSELWSDFETSLESDIDYDSLTEIIGENTPNFASDEFRDGDWYDAQIYIEQECDDLLDSIRSGFEDWIKSLEISQVLPKYVLDKSAHFITFNYTEVLEKVYNIKCANILHIHNKTGEELIFGHGKNSEDFNVKKALYSDENAFLTYDEDGNIESSEVGHEKFAENAVSAFYDKMKKHTEDVIHNHSGFFNSLSNINEVFVLGHSYNDIDFPYFKKISESIHTDSKWTLFYFSDRDKQLAEKVMDELNVAKHLQDYKHCDLLKIEDIQFKLFE</sequence>
<proteinExistence type="predicted"/>
<dbReference type="EMBL" id="JUIW01000001">
    <property type="protein sequence ID" value="RYJ45429.1"/>
    <property type="molecule type" value="Genomic_DNA"/>
</dbReference>
<comment type="caution">
    <text evidence="1">The sequence shown here is derived from an EMBL/GenBank/DDBJ whole genome shotgun (WGS) entry which is preliminary data.</text>
</comment>
<dbReference type="Proteomes" id="UP000289775">
    <property type="component" value="Unassembled WGS sequence"/>
</dbReference>
<name>A0A444WHT6_9FLAO</name>
<protein>
    <submittedName>
        <fullName evidence="1">Bacteriophage abortive infection protein AbiH</fullName>
    </submittedName>
</protein>
<organism evidence="1 2">
    <name type="scientific">Flavobacterium beibuense</name>
    <dbReference type="NCBI Taxonomy" id="657326"/>
    <lineage>
        <taxon>Bacteria</taxon>
        <taxon>Pseudomonadati</taxon>
        <taxon>Bacteroidota</taxon>
        <taxon>Flavobacteriia</taxon>
        <taxon>Flavobacteriales</taxon>
        <taxon>Flavobacteriaceae</taxon>
        <taxon>Flavobacterium</taxon>
    </lineage>
</organism>